<evidence type="ECO:0000256" key="2">
    <source>
        <dbReference type="ARBA" id="ARBA00008169"/>
    </source>
</evidence>
<feature type="binding site" evidence="10">
    <location>
        <position position="226"/>
    </location>
    <ligand>
        <name>[2Fe-2S] cluster</name>
        <dbReference type="ChEBI" id="CHEBI:190135"/>
    </ligand>
</feature>
<dbReference type="PANTHER" id="PTHR13273">
    <property type="entry name" value="ANAMORSIN"/>
    <property type="match status" value="1"/>
</dbReference>
<comment type="domain">
    <text evidence="10">The twin Cx2C motifs are involved in the recognition by the mitochondrial MIA40-ERV1 disulfide relay system. The formation of 2 disulfide bonds in the Cx2C motifs through dithiol/disulfide exchange reactions effectively traps the protein in the mitochondrial intermembrane space.</text>
</comment>
<reference evidence="13 14" key="1">
    <citation type="journal article" date="2024" name="IMA Fungus">
        <title>IMA Genome - F19 : A genome assembly and annotation guide to empower mycologists, including annotated draft genome sequences of Ceratocystis pirilliformis, Diaporthe australafricana, Fusarium ophioides, Paecilomyces lecythidis, and Sporothrix stenoceras.</title>
        <authorList>
            <person name="Aylward J."/>
            <person name="Wilson A.M."/>
            <person name="Visagie C.M."/>
            <person name="Spraker J."/>
            <person name="Barnes I."/>
            <person name="Buitendag C."/>
            <person name="Ceriani C."/>
            <person name="Del Mar Angel L."/>
            <person name="du Plessis D."/>
            <person name="Fuchs T."/>
            <person name="Gasser K."/>
            <person name="Kramer D."/>
            <person name="Li W."/>
            <person name="Munsamy K."/>
            <person name="Piso A."/>
            <person name="Price J.L."/>
            <person name="Sonnekus B."/>
            <person name="Thomas C."/>
            <person name="van der Nest A."/>
            <person name="van Dijk A."/>
            <person name="van Heerden A."/>
            <person name="van Vuuren N."/>
            <person name="Yilmaz N."/>
            <person name="Duong T.A."/>
            <person name="van der Merwe N.A."/>
            <person name="Wingfield M.J."/>
            <person name="Wingfield B.D."/>
        </authorList>
    </citation>
    <scope>NUCLEOTIDE SEQUENCE [LARGE SCALE GENOMIC DNA]</scope>
    <source>
        <strain evidence="13 14">CMW 18167</strain>
    </source>
</reference>
<keyword evidence="9 10" id="KW-0496">Mitochondrion</keyword>
<accession>A0ABR3YBB7</accession>
<evidence type="ECO:0000256" key="9">
    <source>
        <dbReference type="ARBA" id="ARBA00023128"/>
    </source>
</evidence>
<comment type="similarity">
    <text evidence="2 10">Belongs to the anamorsin family.</text>
</comment>
<feature type="binding site" evidence="10">
    <location>
        <position position="228"/>
    </location>
    <ligand>
        <name>[2Fe-2S] cluster</name>
        <dbReference type="ChEBI" id="CHEBI:190135"/>
    </ligand>
</feature>
<evidence type="ECO:0000256" key="8">
    <source>
        <dbReference type="ARBA" id="ARBA00023014"/>
    </source>
</evidence>
<evidence type="ECO:0000256" key="5">
    <source>
        <dbReference type="ARBA" id="ARBA00022714"/>
    </source>
</evidence>
<dbReference type="InterPro" id="IPR031838">
    <property type="entry name" value="Dre2_N"/>
</dbReference>
<comment type="subcellular location">
    <subcellularLocation>
        <location evidence="10">Cytoplasm</location>
    </subcellularLocation>
    <subcellularLocation>
        <location evidence="10">Mitochondrion intermembrane space</location>
    </subcellularLocation>
</comment>
<dbReference type="InterPro" id="IPR007785">
    <property type="entry name" value="Anamorsin"/>
</dbReference>
<organism evidence="13 14">
    <name type="scientific">Paecilomyces lecythidis</name>
    <dbReference type="NCBI Taxonomy" id="3004212"/>
    <lineage>
        <taxon>Eukaryota</taxon>
        <taxon>Fungi</taxon>
        <taxon>Dikarya</taxon>
        <taxon>Ascomycota</taxon>
        <taxon>Pezizomycotina</taxon>
        <taxon>Eurotiomycetes</taxon>
        <taxon>Eurotiomycetidae</taxon>
        <taxon>Eurotiales</taxon>
        <taxon>Thermoascaceae</taxon>
        <taxon>Paecilomyces</taxon>
    </lineage>
</organism>
<keyword evidence="6 10" id="KW-0479">Metal-binding</keyword>
<comment type="cofactor">
    <cofactor evidence="1 10">
        <name>[4Fe-4S] cluster</name>
        <dbReference type="ChEBI" id="CHEBI:49883"/>
    </cofactor>
</comment>
<keyword evidence="7 10" id="KW-0408">Iron</keyword>
<feature type="region of interest" description="Fe-S binding site A" evidence="10">
    <location>
        <begin position="212"/>
        <end position="228"/>
    </location>
</feature>
<comment type="caution">
    <text evidence="13">The sequence shown here is derived from an EMBL/GenBank/DDBJ whole genome shotgun (WGS) entry which is preliminary data.</text>
</comment>
<feature type="binding site" evidence="10">
    <location>
        <position position="212"/>
    </location>
    <ligand>
        <name>[2Fe-2S] cluster</name>
        <dbReference type="ChEBI" id="CHEBI:190135"/>
    </ligand>
</feature>
<gene>
    <name evidence="13" type="primary">DRE2</name>
    <name evidence="13" type="ORF">Plec18167_002341</name>
</gene>
<feature type="binding site" evidence="10">
    <location>
        <position position="273"/>
    </location>
    <ligand>
        <name>[4Fe-4S] cluster</name>
        <dbReference type="ChEBI" id="CHEBI:49883"/>
    </ligand>
</feature>
<feature type="region of interest" description="Fe-S binding site B" evidence="10">
    <location>
        <begin position="273"/>
        <end position="287"/>
    </location>
</feature>
<evidence type="ECO:0000256" key="6">
    <source>
        <dbReference type="ARBA" id="ARBA00022723"/>
    </source>
</evidence>
<feature type="binding site" evidence="10">
    <location>
        <position position="287"/>
    </location>
    <ligand>
        <name>[4Fe-4S] cluster</name>
        <dbReference type="ChEBI" id="CHEBI:49883"/>
    </ligand>
</feature>
<keyword evidence="14" id="KW-1185">Reference proteome</keyword>
<feature type="domain" description="Anamorsin C-terminal" evidence="11">
    <location>
        <begin position="208"/>
        <end position="303"/>
    </location>
</feature>
<keyword evidence="5 10" id="KW-0001">2Fe-2S</keyword>
<protein>
    <submittedName>
        <fullName evidence="13">Electron carrier</fullName>
    </submittedName>
</protein>
<dbReference type="HAMAP" id="MF_03115">
    <property type="entry name" value="Anamorsin"/>
    <property type="match status" value="1"/>
</dbReference>
<evidence type="ECO:0000256" key="4">
    <source>
        <dbReference type="ARBA" id="ARBA00022490"/>
    </source>
</evidence>
<keyword evidence="3 10" id="KW-0004">4Fe-4S</keyword>
<feature type="binding site" evidence="10">
    <location>
        <position position="276"/>
    </location>
    <ligand>
        <name>[4Fe-4S] cluster</name>
        <dbReference type="ChEBI" id="CHEBI:49883"/>
    </ligand>
</feature>
<evidence type="ECO:0000256" key="3">
    <source>
        <dbReference type="ARBA" id="ARBA00022485"/>
    </source>
</evidence>
<evidence type="ECO:0000259" key="11">
    <source>
        <dbReference type="Pfam" id="PF05093"/>
    </source>
</evidence>
<feature type="domain" description="Fe-S cluster assembly protein Dre2 N-terminal" evidence="12">
    <location>
        <begin position="28"/>
        <end position="157"/>
    </location>
</feature>
<evidence type="ECO:0000256" key="10">
    <source>
        <dbReference type="HAMAP-Rule" id="MF_03115"/>
    </source>
</evidence>
<dbReference type="Proteomes" id="UP001583193">
    <property type="component" value="Unassembled WGS sequence"/>
</dbReference>
<comment type="caution">
    <text evidence="10">Lacks conserved residue(s) required for the propagation of feature annotation.</text>
</comment>
<name>A0ABR3YBB7_9EURO</name>
<keyword evidence="4 10" id="KW-0963">Cytoplasm</keyword>
<dbReference type="Pfam" id="PF05093">
    <property type="entry name" value="CIAPIN1"/>
    <property type="match status" value="1"/>
</dbReference>
<comment type="domain">
    <text evidence="10">The C-terminal domain binds 2 Fe-S clusters but is otherwise mostly in an intrinsically disordered conformation.</text>
</comment>
<feature type="binding site" evidence="10">
    <location>
        <position position="223"/>
    </location>
    <ligand>
        <name>[2Fe-2S] cluster</name>
        <dbReference type="ChEBI" id="CHEBI:190135"/>
    </ligand>
</feature>
<evidence type="ECO:0000256" key="7">
    <source>
        <dbReference type="ARBA" id="ARBA00023004"/>
    </source>
</evidence>
<feature type="short sequence motif" description="Cx2C motif 2" evidence="10">
    <location>
        <begin position="284"/>
        <end position="287"/>
    </location>
</feature>
<dbReference type="InterPro" id="IPR046408">
    <property type="entry name" value="CIAPIN1"/>
</dbReference>
<dbReference type="EMBL" id="JAVDPF010000004">
    <property type="protein sequence ID" value="KAL1884749.1"/>
    <property type="molecule type" value="Genomic_DNA"/>
</dbReference>
<evidence type="ECO:0000313" key="14">
    <source>
        <dbReference type="Proteomes" id="UP001583193"/>
    </source>
</evidence>
<comment type="cofactor">
    <cofactor evidence="10">
        <name>[2Fe-2S] cluster</name>
        <dbReference type="ChEBI" id="CHEBI:190135"/>
    </cofactor>
</comment>
<evidence type="ECO:0000259" key="12">
    <source>
        <dbReference type="Pfam" id="PF16803"/>
    </source>
</evidence>
<dbReference type="Pfam" id="PF16803">
    <property type="entry name" value="DRE2_N"/>
    <property type="match status" value="1"/>
</dbReference>
<keyword evidence="8 10" id="KW-0411">Iron-sulfur</keyword>
<dbReference type="PANTHER" id="PTHR13273:SF14">
    <property type="entry name" value="ANAMORSIN"/>
    <property type="match status" value="1"/>
</dbReference>
<sequence>MPHSFVTIDTSDDFDMAPPTVQSNNAAKRTLLLAPPSFATQEEKLRDLFTTFDRSTSDLQMLDRLSAGFVSLPSNTYDLVLVLTDTDGTRRSEALPLLTRELYTALVPAMKAGSKLQTQDNIFGASESREAVLAGLVPKEGGFEKPDTTASVAVPLRFGAKKAAAKKNVVPPPPPPVIDFTDDLGKDDELIDEDTLLSEEDLKRPVVPPPECQPKAGKRRRACKDCTCGLAAQLEADDAERRANADQGLNTLKLQADDLNELDFTVQGKTGSCGNCALGDAFRCAGCPYIGMPAFKPGEEVKILNEAQL</sequence>
<proteinExistence type="inferred from homology"/>
<evidence type="ECO:0000256" key="1">
    <source>
        <dbReference type="ARBA" id="ARBA00001966"/>
    </source>
</evidence>
<feature type="short sequence motif" description="Cx2C motif 1" evidence="10">
    <location>
        <begin position="273"/>
        <end position="276"/>
    </location>
</feature>
<feature type="binding site" evidence="10">
    <location>
        <position position="284"/>
    </location>
    <ligand>
        <name>[4Fe-4S] cluster</name>
        <dbReference type="ChEBI" id="CHEBI:49883"/>
    </ligand>
</feature>
<evidence type="ECO:0000313" key="13">
    <source>
        <dbReference type="EMBL" id="KAL1884749.1"/>
    </source>
</evidence>
<dbReference type="Gene3D" id="3.40.50.11000">
    <property type="entry name" value="Fe-S cluster assembly protein Dre2, N-terminal domain"/>
    <property type="match status" value="1"/>
</dbReference>
<comment type="domain">
    <text evidence="10">The N-terminal domain has structural similarity with S-adenosyl-L-methionine-dependent methyltransferases, but does not bind S-adenosyl-L-methionine. It is required for correct assembly of the 2 Fe-S clusters.</text>
</comment>